<name>A0A7T0BZZ7_9BACT</name>
<dbReference type="PANTHER" id="PTHR23419">
    <property type="entry name" value="DIVALENT CATION TOLERANCE CUTA-RELATED"/>
    <property type="match status" value="1"/>
</dbReference>
<dbReference type="GO" id="GO:0005507">
    <property type="term" value="F:copper ion binding"/>
    <property type="evidence" value="ECO:0007669"/>
    <property type="project" value="TreeGrafter"/>
</dbReference>
<proteinExistence type="inferred from homology"/>
<dbReference type="InterPro" id="IPR011322">
    <property type="entry name" value="N-reg_PII-like_a/b"/>
</dbReference>
<comment type="similarity">
    <text evidence="1">Belongs to the CutA family.</text>
</comment>
<dbReference type="SUPFAM" id="SSF54913">
    <property type="entry name" value="GlnB-like"/>
    <property type="match status" value="1"/>
</dbReference>
<organism evidence="2 3">
    <name type="scientific">Candidatus Nitrohelix vancouverensis</name>
    <dbReference type="NCBI Taxonomy" id="2705534"/>
    <lineage>
        <taxon>Bacteria</taxon>
        <taxon>Pseudomonadati</taxon>
        <taxon>Nitrospinota/Tectimicrobiota group</taxon>
        <taxon>Nitrospinota</taxon>
        <taxon>Nitrospinia</taxon>
        <taxon>Nitrospinales</taxon>
        <taxon>Nitrospinaceae</taxon>
        <taxon>Candidatus Nitrohelix</taxon>
    </lineage>
</organism>
<dbReference type="PANTHER" id="PTHR23419:SF8">
    <property type="entry name" value="FI09726P"/>
    <property type="match status" value="1"/>
</dbReference>
<dbReference type="Pfam" id="PF03091">
    <property type="entry name" value="CutA1"/>
    <property type="match status" value="1"/>
</dbReference>
<dbReference type="AlphaFoldDB" id="A0A7T0BZZ7"/>
<protein>
    <submittedName>
        <fullName evidence="2">Divalent-cation tolerance protein CutA</fullName>
    </submittedName>
</protein>
<dbReference type="GO" id="GO:0010038">
    <property type="term" value="P:response to metal ion"/>
    <property type="evidence" value="ECO:0007669"/>
    <property type="project" value="InterPro"/>
</dbReference>
<dbReference type="Gene3D" id="3.30.70.120">
    <property type="match status" value="1"/>
</dbReference>
<evidence type="ECO:0000256" key="1">
    <source>
        <dbReference type="ARBA" id="ARBA00010169"/>
    </source>
</evidence>
<accession>A0A7T0BZZ7</accession>
<evidence type="ECO:0000313" key="2">
    <source>
        <dbReference type="EMBL" id="QPJ63981.1"/>
    </source>
</evidence>
<gene>
    <name evidence="2" type="ORF">G3M78_00575</name>
</gene>
<dbReference type="InterPro" id="IPR015867">
    <property type="entry name" value="N-reg_PII/ATP_PRibTrfase_C"/>
</dbReference>
<dbReference type="EMBL" id="CP048620">
    <property type="protein sequence ID" value="QPJ63981.1"/>
    <property type="molecule type" value="Genomic_DNA"/>
</dbReference>
<dbReference type="Proteomes" id="UP000594464">
    <property type="component" value="Chromosome"/>
</dbReference>
<dbReference type="KEGG" id="nva:G3M78_00575"/>
<dbReference type="InterPro" id="IPR004323">
    <property type="entry name" value="Ion_tolerance_CutA"/>
</dbReference>
<evidence type="ECO:0000313" key="3">
    <source>
        <dbReference type="Proteomes" id="UP000594464"/>
    </source>
</evidence>
<sequence>MSEHVIVFMTAGSSEEAQKISRGLVENKLAYCVNTVPSIQSTYFWEGKVCTDEELLLIAKTRADAFDNLKAWVLDAHSYDVPEIVAIPIAAGLESYLKCVDDWTGKG</sequence>
<reference evidence="3" key="1">
    <citation type="submission" date="2020-02" db="EMBL/GenBank/DDBJ databases">
        <title>Genomic and physiological characterization of two novel Nitrospinaceae genera.</title>
        <authorList>
            <person name="Mueller A.J."/>
            <person name="Jung M.-Y."/>
            <person name="Strachan C.R."/>
            <person name="Herbold C.W."/>
            <person name="Kirkegaard R.H."/>
            <person name="Daims H."/>
        </authorList>
    </citation>
    <scope>NUCLEOTIDE SEQUENCE [LARGE SCALE GENOMIC DNA]</scope>
</reference>